<keyword evidence="2" id="KW-1185">Reference proteome</keyword>
<dbReference type="AlphaFoldDB" id="A0A2I9D8C7"/>
<dbReference type="EMBL" id="BFAG01000010">
    <property type="protein sequence ID" value="GBF06800.1"/>
    <property type="molecule type" value="Genomic_DNA"/>
</dbReference>
<keyword evidence="1" id="KW-0540">Nuclease</keyword>
<dbReference type="Proteomes" id="UP000236569">
    <property type="component" value="Unassembled WGS sequence"/>
</dbReference>
<dbReference type="Pfam" id="PF04493">
    <property type="entry name" value="Endonuclease_5"/>
    <property type="match status" value="1"/>
</dbReference>
<dbReference type="GO" id="GO:0004519">
    <property type="term" value="F:endonuclease activity"/>
    <property type="evidence" value="ECO:0007669"/>
    <property type="project" value="UniProtKB-KW"/>
</dbReference>
<gene>
    <name evidence="1" type="ORF">DAERI_100163</name>
</gene>
<evidence type="ECO:0000313" key="2">
    <source>
        <dbReference type="Proteomes" id="UP000236569"/>
    </source>
</evidence>
<keyword evidence="1" id="KW-0255">Endonuclease</keyword>
<comment type="caution">
    <text evidence="1">The sequence shown here is derived from an EMBL/GenBank/DDBJ whole genome shotgun (WGS) entry which is preliminary data.</text>
</comment>
<dbReference type="InterPro" id="IPR007581">
    <property type="entry name" value="Endonuclease-V"/>
</dbReference>
<sequence>MTANRPVPLFKACVDVDYREQEAVCACLLFERWGAERPAPTLIERVPLTAPYVPGQFYRRELPGLLATLRPVLPRVDVVIVDGHVWLGEAPGLGAHRYEALGRRTAVIGFARSAFRGASAVAVRRGPSGRPLHVTAAGLDAEAAAGHIRAMHGEYRLPTLLRQVDQLCRRA</sequence>
<reference evidence="2" key="1">
    <citation type="submission" date="2018-01" db="EMBL/GenBank/DDBJ databases">
        <title>Draft Genome Sequence of the Radioresistant Bacterium Deinococcus aerius TR0125, Isolated from the Higher Atmosphere above Japan.</title>
        <authorList>
            <person name="Satoh K."/>
            <person name="Arai H."/>
            <person name="Sanzen T."/>
            <person name="Kawaguchi Y."/>
            <person name="Hayashi H."/>
            <person name="Yokobori S."/>
            <person name="Yamagishi A."/>
            <person name="Oono Y."/>
            <person name="Narumi I."/>
        </authorList>
    </citation>
    <scope>NUCLEOTIDE SEQUENCE [LARGE SCALE GENOMIC DNA]</scope>
    <source>
        <strain evidence="2">TR0125</strain>
    </source>
</reference>
<evidence type="ECO:0000313" key="1">
    <source>
        <dbReference type="EMBL" id="GBF06800.1"/>
    </source>
</evidence>
<name>A0A2I9D8C7_9DEIO</name>
<dbReference type="GO" id="GO:0006281">
    <property type="term" value="P:DNA repair"/>
    <property type="evidence" value="ECO:0007669"/>
    <property type="project" value="InterPro"/>
</dbReference>
<accession>A0A2I9D8C7</accession>
<protein>
    <submittedName>
        <fullName evidence="1">Endonuclease V</fullName>
    </submittedName>
</protein>
<organism evidence="1 2">
    <name type="scientific">Deinococcus aerius</name>
    <dbReference type="NCBI Taxonomy" id="200253"/>
    <lineage>
        <taxon>Bacteria</taxon>
        <taxon>Thermotogati</taxon>
        <taxon>Deinococcota</taxon>
        <taxon>Deinococci</taxon>
        <taxon>Deinococcales</taxon>
        <taxon>Deinococcaceae</taxon>
        <taxon>Deinococcus</taxon>
    </lineage>
</organism>
<keyword evidence="1" id="KW-0378">Hydrolase</keyword>
<dbReference type="OrthoDB" id="2593273at2"/>
<dbReference type="RefSeq" id="WP_103130172.1">
    <property type="nucleotide sequence ID" value="NZ_BFAG01000010.1"/>
</dbReference>
<proteinExistence type="predicted"/>
<dbReference type="Gene3D" id="3.30.2170.10">
    <property type="entry name" value="archaeoglobus fulgidus dsm 4304 superfamily"/>
    <property type="match status" value="1"/>
</dbReference>